<feature type="compositionally biased region" description="Basic and acidic residues" evidence="1">
    <location>
        <begin position="32"/>
        <end position="50"/>
    </location>
</feature>
<dbReference type="KEGG" id="tpro:Ga0080559_TMP1981"/>
<keyword evidence="3" id="KW-1185">Reference proteome</keyword>
<evidence type="ECO:0000313" key="3">
    <source>
        <dbReference type="Proteomes" id="UP000186559"/>
    </source>
</evidence>
<feature type="region of interest" description="Disordered" evidence="1">
    <location>
        <begin position="183"/>
        <end position="207"/>
    </location>
</feature>
<gene>
    <name evidence="2" type="ORF">Ga0080559_TMP1981</name>
</gene>
<dbReference type="EMBL" id="CP014796">
    <property type="protein sequence ID" value="APX22777.1"/>
    <property type="molecule type" value="Genomic_DNA"/>
</dbReference>
<accession>A0A1U7D3N2</accession>
<name>A0A1U7D3N2_9RHOB</name>
<feature type="region of interest" description="Disordered" evidence="1">
    <location>
        <begin position="32"/>
        <end position="61"/>
    </location>
</feature>
<protein>
    <submittedName>
        <fullName evidence="2">Uncharacterized protein</fullName>
    </submittedName>
</protein>
<evidence type="ECO:0000256" key="1">
    <source>
        <dbReference type="SAM" id="MobiDB-lite"/>
    </source>
</evidence>
<dbReference type="Proteomes" id="UP000186559">
    <property type="component" value="Chromosome"/>
</dbReference>
<sequence>MGLRLTGGGLLREVPGASWRASVLAEIDRSAREDDAVRNNHDEDGHDDHHPGRRAGAGSALKIETDGSVRNLCNAAVSLGYMVALESVEEIEEGALTDVGAPGGGAGTGPVGGFFASADAFGLDDIHGAAVGAPDFHDPRTEALDHLSMTATDVLAHAHGLAGGMLGHDRPEPNHASHAGFREDAQRAAAQDWLEEARDGRSHSTDSAVQLHMEDMPRSAHVIRWVDDAGPRSGARGDPQDLSDQRYDEWVDTEGEAEVFIFTEQNDADDTAVFDDSPALQDAEVMAIVMEEILRDYSEGAEPPLFASGEAATPGPDFTDLSAGALVTDIAYGAVDDL</sequence>
<proteinExistence type="predicted"/>
<evidence type="ECO:0000313" key="2">
    <source>
        <dbReference type="EMBL" id="APX22777.1"/>
    </source>
</evidence>
<organism evidence="2 3">
    <name type="scientific">Salipiger profundus</name>
    <dbReference type="NCBI Taxonomy" id="1229727"/>
    <lineage>
        <taxon>Bacteria</taxon>
        <taxon>Pseudomonadati</taxon>
        <taxon>Pseudomonadota</taxon>
        <taxon>Alphaproteobacteria</taxon>
        <taxon>Rhodobacterales</taxon>
        <taxon>Roseobacteraceae</taxon>
        <taxon>Salipiger</taxon>
    </lineage>
</organism>
<reference evidence="2 3" key="1">
    <citation type="submission" date="2016-03" db="EMBL/GenBank/DDBJ databases">
        <title>Deep-sea bacteria in the southern Pacific.</title>
        <authorList>
            <person name="Tang K."/>
        </authorList>
    </citation>
    <scope>NUCLEOTIDE SEQUENCE [LARGE SCALE GENOMIC DNA]</scope>
    <source>
        <strain evidence="2 3">JLT2016</strain>
    </source>
</reference>
<dbReference type="STRING" id="1229727.Ga0080559_TMP1981"/>
<feature type="compositionally biased region" description="Basic and acidic residues" evidence="1">
    <location>
        <begin position="195"/>
        <end position="204"/>
    </location>
</feature>
<dbReference type="AlphaFoldDB" id="A0A1U7D3N2"/>